<comment type="caution">
    <text evidence="5">The sequence shown here is derived from an EMBL/GenBank/DDBJ whole genome shotgun (WGS) entry which is preliminary data.</text>
</comment>
<proteinExistence type="inferred from homology"/>
<keyword evidence="3" id="KW-0238">DNA-binding</keyword>
<dbReference type="PANTHER" id="PTHR30408">
    <property type="entry name" value="TYPE-1 RESTRICTION ENZYME ECOKI SPECIFICITY PROTEIN"/>
    <property type="match status" value="1"/>
</dbReference>
<dbReference type="RefSeq" id="WP_160170271.1">
    <property type="nucleotide sequence ID" value="NZ_JACIFU010000001.1"/>
</dbReference>
<dbReference type="InterPro" id="IPR052021">
    <property type="entry name" value="Type-I_RS_S_subunit"/>
</dbReference>
<dbReference type="EC" id="3.1.21.3" evidence="5"/>
<organism evidence="5 6">
    <name type="scientific">Sulfitobacter noctilucicola</name>
    <dbReference type="NCBI Taxonomy" id="1342301"/>
    <lineage>
        <taxon>Bacteria</taxon>
        <taxon>Pseudomonadati</taxon>
        <taxon>Pseudomonadota</taxon>
        <taxon>Alphaproteobacteria</taxon>
        <taxon>Rhodobacterales</taxon>
        <taxon>Roseobacteraceae</taxon>
        <taxon>Sulfitobacter</taxon>
    </lineage>
</organism>
<evidence type="ECO:0000313" key="5">
    <source>
        <dbReference type="EMBL" id="MBB4172885.1"/>
    </source>
</evidence>
<dbReference type="AlphaFoldDB" id="A0A7W6Q4M7"/>
<dbReference type="PANTHER" id="PTHR30408:SF12">
    <property type="entry name" value="TYPE I RESTRICTION ENZYME MJAVIII SPECIFICITY SUBUNIT"/>
    <property type="match status" value="1"/>
</dbReference>
<dbReference type="GO" id="GO:0009307">
    <property type="term" value="P:DNA restriction-modification system"/>
    <property type="evidence" value="ECO:0007669"/>
    <property type="project" value="UniProtKB-KW"/>
</dbReference>
<keyword evidence="2" id="KW-0680">Restriction system</keyword>
<evidence type="ECO:0000313" key="6">
    <source>
        <dbReference type="Proteomes" id="UP000565745"/>
    </source>
</evidence>
<evidence type="ECO:0000259" key="4">
    <source>
        <dbReference type="Pfam" id="PF01420"/>
    </source>
</evidence>
<dbReference type="Pfam" id="PF01420">
    <property type="entry name" value="Methylase_S"/>
    <property type="match status" value="2"/>
</dbReference>
<dbReference type="EMBL" id="JACIFU010000001">
    <property type="protein sequence ID" value="MBB4172885.1"/>
    <property type="molecule type" value="Genomic_DNA"/>
</dbReference>
<sequence length="379" mass="42766">MTSRRHKGEAGLPTLSVTLNNGLVRRDSLERKTDTNLDPIQHLRVLPGDIAYNMMRMWQGASGLAHEEALVSPAYVVLAPQSNLDPRYAAYLFKTDRMIHNFWAYSYGLTNDRLRLYPNDALKVPVDIPPLPEQQKIADILSTWDAAIEKTEALLATARTQKRALMQQLLTGKRRFPEFEDQPWEEVRLGQIAEIISGPAFKSNEFTDDGHKLVRGSNVKRGYLDWSPSITVHWPSDIGLEDYRLVAGDIVIAMDGYVGRSHAYLAKEPEEPLLLVQRVARVRSKDSDPSFLYANICSHDFFAHCERMKTATGIAHITMKDIRDFKVPGITRAEQNAIGQVFEGCDGEVGDLVAQVQKLRTEKKALMQQLLTGKRRVVV</sequence>
<feature type="domain" description="Type I restriction modification DNA specificity" evidence="4">
    <location>
        <begin position="64"/>
        <end position="151"/>
    </location>
</feature>
<feature type="domain" description="Type I restriction modification DNA specificity" evidence="4">
    <location>
        <begin position="183"/>
        <end position="342"/>
    </location>
</feature>
<reference evidence="5 6" key="1">
    <citation type="submission" date="2020-08" db="EMBL/GenBank/DDBJ databases">
        <title>Genomic Encyclopedia of Type Strains, Phase IV (KMG-IV): sequencing the most valuable type-strain genomes for metagenomic binning, comparative biology and taxonomic classification.</title>
        <authorList>
            <person name="Goeker M."/>
        </authorList>
    </citation>
    <scope>NUCLEOTIDE SEQUENCE [LARGE SCALE GENOMIC DNA]</scope>
    <source>
        <strain evidence="5 6">DSM 101015</strain>
    </source>
</reference>
<name>A0A7W6Q4M7_9RHOB</name>
<dbReference type="Gene3D" id="3.90.220.20">
    <property type="entry name" value="DNA methylase specificity domains"/>
    <property type="match status" value="2"/>
</dbReference>
<protein>
    <submittedName>
        <fullName evidence="5">Type I restriction enzyme S subunit</fullName>
        <ecNumber evidence="5">3.1.21.3</ecNumber>
    </submittedName>
</protein>
<keyword evidence="6" id="KW-1185">Reference proteome</keyword>
<dbReference type="OrthoDB" id="512700at2"/>
<accession>A0A7W6Q4M7</accession>
<evidence type="ECO:0000256" key="3">
    <source>
        <dbReference type="ARBA" id="ARBA00023125"/>
    </source>
</evidence>
<dbReference type="Proteomes" id="UP000565745">
    <property type="component" value="Unassembled WGS sequence"/>
</dbReference>
<keyword evidence="5" id="KW-0378">Hydrolase</keyword>
<dbReference type="CDD" id="cd17259">
    <property type="entry name" value="RMtype1_S_StySKI-TRD2-CR2_like"/>
    <property type="match status" value="1"/>
</dbReference>
<dbReference type="InterPro" id="IPR044946">
    <property type="entry name" value="Restrct_endonuc_typeI_TRD_sf"/>
</dbReference>
<comment type="similarity">
    <text evidence="1">Belongs to the type-I restriction system S methylase family.</text>
</comment>
<gene>
    <name evidence="5" type="ORF">GGR93_000646</name>
</gene>
<dbReference type="SUPFAM" id="SSF116734">
    <property type="entry name" value="DNA methylase specificity domain"/>
    <property type="match status" value="2"/>
</dbReference>
<dbReference type="GO" id="GO:0009035">
    <property type="term" value="F:type I site-specific deoxyribonuclease activity"/>
    <property type="evidence" value="ECO:0007669"/>
    <property type="project" value="UniProtKB-EC"/>
</dbReference>
<evidence type="ECO:0000256" key="2">
    <source>
        <dbReference type="ARBA" id="ARBA00022747"/>
    </source>
</evidence>
<dbReference type="InterPro" id="IPR000055">
    <property type="entry name" value="Restrct_endonuc_typeI_TRD"/>
</dbReference>
<dbReference type="GO" id="GO:0003677">
    <property type="term" value="F:DNA binding"/>
    <property type="evidence" value="ECO:0007669"/>
    <property type="project" value="UniProtKB-KW"/>
</dbReference>
<evidence type="ECO:0000256" key="1">
    <source>
        <dbReference type="ARBA" id="ARBA00010923"/>
    </source>
</evidence>